<accession>A0A834R3W0</accession>
<evidence type="ECO:0000313" key="5">
    <source>
        <dbReference type="EnsemblMetazoa" id="KAF7489955.1"/>
    </source>
</evidence>
<protein>
    <recommendedName>
        <fullName evidence="3">Bridge-like lipid transfer protein family member 1 C-terminal domain-containing protein</fullName>
    </recommendedName>
</protein>
<feature type="region of interest" description="Disordered" evidence="1">
    <location>
        <begin position="3830"/>
        <end position="3857"/>
    </location>
</feature>
<dbReference type="Pfam" id="PF20413">
    <property type="entry name" value="BLTP1_N"/>
    <property type="match status" value="1"/>
</dbReference>
<proteinExistence type="predicted"/>
<dbReference type="InterPro" id="IPR056742">
    <property type="entry name" value="BLTP1_C"/>
</dbReference>
<evidence type="ECO:0000313" key="6">
    <source>
        <dbReference type="Proteomes" id="UP000070412"/>
    </source>
</evidence>
<dbReference type="PANTHER" id="PTHR31640">
    <property type="entry name" value="TRANSMEMBRANE PROTEIN KIAA1109"/>
    <property type="match status" value="1"/>
</dbReference>
<dbReference type="PANTHER" id="PTHR31640:SF1">
    <property type="entry name" value="BRIDGE-LIKE LIPID TRANSFER PROTEIN FAMILY MEMBER 1"/>
    <property type="match status" value="1"/>
</dbReference>
<dbReference type="SMART" id="SM01220">
    <property type="entry name" value="FSA_C"/>
    <property type="match status" value="1"/>
</dbReference>
<gene>
    <name evidence="4" type="ORF">SSS_8755</name>
</gene>
<reference evidence="4" key="2">
    <citation type="submission" date="2020-01" db="EMBL/GenBank/DDBJ databases">
        <authorList>
            <person name="Korhonen P.K.K."/>
            <person name="Guangxu M.G."/>
            <person name="Wang T.W."/>
            <person name="Stroehlein A.J.S."/>
            <person name="Young N.D."/>
            <person name="Ang C.-S.A."/>
            <person name="Fernando D.W.F."/>
            <person name="Lu H.L."/>
            <person name="Taylor S.T."/>
            <person name="Ehtesham M.E.M."/>
            <person name="Najaraj S.H.N."/>
            <person name="Harsha G.H.G."/>
            <person name="Madugundu A.M."/>
            <person name="Renuse S.R."/>
            <person name="Holt D.H."/>
            <person name="Pandey A.P."/>
            <person name="Papenfuss A.P."/>
            <person name="Gasser R.B.G."/>
            <person name="Fischer K.F."/>
        </authorList>
    </citation>
    <scope>NUCLEOTIDE SEQUENCE</scope>
    <source>
        <strain evidence="4">SSS_KF_BRIS2020</strain>
    </source>
</reference>
<feature type="compositionally biased region" description="Basic residues" evidence="1">
    <location>
        <begin position="2073"/>
        <end position="2083"/>
    </location>
</feature>
<sequence>MKPISEETKQDKAFVDIILEQLSPNSTARSIVEPPRIEGSTIDDWLYFFIQNAFIFFVWILSMIWICYVIFYNSRLIGLVITKIVNYLFIKNGYFKIGSFSFASISGKIMFRDLVYINEDFSIRIQDGWVVFCYWIPYLPNAKIEEISNSDVRLLIFLNGVKIHLYNQTKKYSELEKLFNIANIFDEDVSNESLNTAPKQNEETRDKILKSVNKTITIQELKKSIWRDLIPMIKIEISSGKLIFGNHLTPSSLSISFEDSQFHYKSQPAASKHDLLTHILKGKAENLQVMLIPNVKLDGSKTIDEPPRIMGDGFNVFRTNKIEIYYYQDVPGFVTEDAVKECDNSQPAWGMVVKCGKGTDFSYGPWADRQRACLYSFFFPQNFQLLPVDEKPEIGERRRFQSFDIRLSTVNEAKIDILFSKGKETQALHINAMPGSYLEATIPWVCNENGFQTHILGQILHLEATTSLQFRPLIVSETLEIDVRIFFPRLWNAHQEWHCKITACKATINLIFAHKVFIQDLIDDWSDKERPDIYKFVPYTWKISIVIRDFELLVLANQHNWIDCSTSLSDENCKLAICGENFDMAFDLPFIEFRPPKMIIKIWIQGECLEGAFYIPESSMNRDIIELMQKHSIVFDLNQNHTDYFSLFGSKRKWKNVVSSENHWYYCMNAPILALSITYDFWLMPVIHNQTGNQTSPSKIFRFDSDETSEPKNSKRLNHNDFDVTTMAPDEMTIELEVGPLCLAVFGAFFRLLWNIKENYLGESQEFFDMVMLFSDEKFFMKKRSETLNSEKKERIALEQETVKNFDLRTFRPFNVIVSVTMHEILGHLIQCCSTESKHYCPIVFIEKLCFELRKTYLDTKLQLVLSPSILQIEDGSKKNDLTREGFLSLKSLQFRGDSMFSGHDRPLQSETLEYAWLVELEIGEIDGRITLDQLVQIMNPMQNFYFQALQFDLELQHPNAFYKCLHDLPYNECIQSDFSSKKYCPSPEDLKYRLVRINSETIDLFLVENNFVVEILVPKIEHTTCKLHVENQFDGFTTLIKDFVLRQFVSIAINPTNDSLKNSEWAEVTFISTGPIFLDGALSTTNLNRFSISTIDFLRAHDWKTKRLWFLWNKNQKCGCIGNCQFFGCNLDGQKYFKQQNQSRTSKISKKMCYGSELHRHQDFSYLNYGESLLNVGHYLLNSDSTNNSSRSSFLSRSKSQIYKDQSSPFHQNDFETNKFLLSDQIDFPKSVTSSEQFFSAEDLHLSSWNSSGIEKKLITANSWRSPSETLSPTQYITANEEFSSFDLHSSLSSDSPTLVSNKSNVNNLGSPNSIQNDQKAILESPLLMSAYSNYLTIYQPKNLDLPSPFRMIRNSNLNDYFKTKPSHCMCFEKLMQEYRTHWKLKFYLKKEGFSEAKITHKSETNRSDLSNFKPGCVANRMDLSKFNDCGYFKDKNVVFHERKNFIPSITETPARSRAATTIAKDDDKDLKTRLENFPNYFSANFNYENDDEEFTENIFIDIKLQTIQFKMTALTVDNVSLMLSSLQKTLSQLHPMILLDYFGFSTIQSIGEKNFAKRKKDLFMSQSHLKALRLLRHRQNPKYLNRSISFVDRSSKSNYESSLSPLRLLAKDLKIERKMILDLDVGIDRLNISSLQSSVVEEIISFSSLDKVKDLTCILVLNVSLNKLKFNFNLHSREKRNLRIVFDQSSVNNLSFAERALMTRFFTRKQKKAIADVEINAQETIEAFAKETEYGIVMENIQIQLSRLINSSEIVKVATLSVIPCSKTKVDFIYTKSDLLRTKDVEQKDSKNFELFDSVIIFECGFETISMNYTKTNLFNSIIIPLSQESSALFNSNIADSFNLFSSMTPISKSEIKGEIMNIWLIFASSPQRSSFSTKTNFDRYDWHLISSLVPMTIAWISVIDRLFFSVKQFQMHCLKKIRSTMVCLMTNLLYDYLNQKNFHLIEPLKSNSKQMIRIISSLSKTIHDDPSFNLINLIRNYYKNSFKTNTEFDLYFQTIVPDIDELEKILIMLLFHWKDVLPIQISNLNRHVQISLTGANKITATATLASTKNQIFSLFEEKLNSLINNPHHHHHPHQQQRSHDSSKMANLSSTPDLHRFHTHLNDLDSETAKLIDNPDTIPQQSSHLLANRRIDLVPKDEWNLQTEISSNFARSQTYFPEVEFQKLSHTNHLQATKRTNRVHFMNVFSFRLYYERFLSSPIIRNISALCNNGWCGFCTSRKMLFKWRHWKKSSSSLNENNDPQGISDLQSHSIAIPLQAMNSAQQPISNSDLISNEDDDVLDGSNNDSLQSDFVGKKDLYWWMVKQQDFAKHDATTISELKRQSNLKQTESIIDLEEKIDEEQSPLQTDSHVAKEIEMNEEVSEKNPSERHHDWFIGVLEYFDNLSKALRLEPDCYNLKKQIGSDLLINSSINQLRIEVVESEQEIFKNVFDQKAREFFLQSREDRSDQHKFLPNIPTFILDKLSMNSLLLRKNPSEINEMVGNNFKNIRVNYEKVFESIPNLASTGKILLKSIQKKSSEKFDLDFNLANILVSSLKVEQITQRINLPLLRFINQFTSIYQDVLQTRFVMRKNRDYSCQYQFKLKDCHPLSSSKSSSSSTLSLSTDSNSETLISPEFKDDFVINIEEENPYKENLSESKQPEEFIDPSVRNCWQTAQTLFEQYNRNLLKSIVTNDQMIYHNASEMNTRIKFDRINEDNFYSAFSYVFNRPFIVVGNSSIKKMNFIAMLSGLRLESELKNFDLTLNHQEIYRQNRFEPNSIGIKIIKTSSIDFNLENVSLSLFELFAISSTKQLQQPQQQLVVKIDVEKSSMNLNRKQESDSIKNFEADNLDELVKVLVSKENFEPLNDTNVAGVLIGTIEIDIPQHPIALHGMMTRSGRQLSTTLQELRYSRQPSRASRQTVNTNLDNIDNRVPSSPKIITNSASATPVNASTNFNYDRYEIKRNHSRNQKFKQYRNKQLFRGDYSNYLHHNGTISKHTQREKDLLIPFVVDFTFVLESVAVKASLLPSLQAEYLMGQVTSSGFTGSKAKFIVDINNHSLCFNAKIETLTKENNNAMNTGASIKLPRIHIDAEYKKDTSEDDKYRQTNQSEPLMDNVVFCKGNYLNLVAEISSFEHCLTTDLLNHLLFVQKVFMKEINEVLQKVSRNENGHLYTHESDISSFDSNDHQERNKSRKILFSLFLKMTGIQITATTPTYSAVRFETGTIDLRLSNRIANTTNTDIKMKIFVRIQLNFNVALGQLIRNSIFEEAEPDFQQLAYFKTKICMRNASQNQSESHIDDDDKEVVLITLNRPLVYIQPLALDKAILVWINYKNAYEYWSEQRANLNAEVIQATQQVFDKVHPLAQSFGSSQSLTTLLLQLSVDDFGICLPMSTISVNKFSNQSRIYDSDIKDAVVLTLESTRISALSRGSLVSRGEFKNLCIRFADDFETMLDDWKPDLTDPTIQNLCIVSEGTYQICSRTFTPKKNTDNLADAKWILNVSWKMDGFDIHVDTSIGKHISALFKTMTTIAGEGDEDDDYDVDEEDDDEEENEDLEEGEEEVHCENSERQFESKSFKRPDNFGSSIDLCLSNEDRRYSTQASNYPNSMDQNSPVISKETKDLNKRRNIEKEFSEQAKIISDLKQLGASNQTIQQEIQRFKKLEAAVFNHFRRGVIKKLKHSNSKSKNAADPRQIVDKNCSTSTSVNFSDKYRNRDLRSRKTSAEKTLDEKDIEEESVVSNLNDSSVSLTIVNASEREKSENFAKQSVSLTLNKTDHSAESSPPNRSSLPVFNIEPRIDFELDVKIFFNSGKCVLHTKDPLKNINDGLRMKNYSATEMDDQITQFSLKPNGTNSKESSSLASQKQSFYKTRSSNRLQKSLDIKLNYSSKNDNAQNEEKRKEITPNFRNISLASQDQNVSFAASSTTASTMSQKSQKSSKKAMLFAWITLSSIPDEIFISPHLLDFFEEALKPIPLNLSGQNSATATLSSVQSQHFLAQMSNQLFEESSPSQNIYNYSSFPVDVIIFFHFQPTIIRLGCLPISRVECLLHLPSIDLVMSSNRLEIESDLNSSSSIQQISNKTLKNIKMSVIESQTMANTTGTNSTGGGLCITGCLEDFSLYIFHPYGGHKNKTSSSSKLKSTSGPTLSTSASTERKDSLSLKVEFVKINISRSNKVSMTDFLNQSINFSAICDIGIATFKYDVRRLNEILAFPKAWYRKSIWKKIFIGDSTMNAIFSDENVEDEETGGTILNIRGDIKQNCSIDSGSISSNETISSNNLIGKRSEMKSCSKKRLSMCKKQRKNSKSQRITVLKNPWDTLVLLTINFSKLNVSMNMGNIMGNVSWQTKELMCDGSISIDSEGHRKIRLSVCLNNSMLDARGGIIGGLLEIRDIRSEINLKDDHDQEPQHRLSLSLHTLENKIDYMGTSILMARISDLSTTFKDEWTLKTARRSSFYSDPTKHQASIYIHVTLKWDQLQILMSKSTSPDFLKILSKLEEFFTQQFHSGKRVFNSLLPTNDKSSSTTALSSSFSSSNRNKFKQIDSGTDSVEVDIIDSNGKKDNNAEAHVTTTKPIKIFHKYWQKTFKILDLMRDKGVFSSSRPLPSTVVLGGSIDISAQNISLACFHGINFRSKSWAVFSLKKPSITFMTEAQNSDDKSTEEASKLHVVQNLSLVLGRNENESDKYVGDTGRTMAVVSKISRAVAFPPQFRHLHEWFHYAFSPVEIDDVNRFPLPSMENNEFDAFGVPIESLAANQAKNNPSDRRTKSTSEFHYKEEMIFAFPSMQFELTTEHLKSVLENFTNPPADFITNLEDNPKVLCSFVSDFDDHIYVAVDAEAYFFLHDLIMSYINETTSNTAETFSISLSKNKTQEDKTASRADKEKNDEKKSEFVEKSLQKKASRESHGDYREFVCKIWHLEPTVRLHSWASKNIDPYGVDYILQRLGFSQARTTIPKWIQRSMMDSIDKIISIVIFQLLNKNYENDANNVTNTKF</sequence>
<dbReference type="GO" id="GO:0098793">
    <property type="term" value="C:presynapse"/>
    <property type="evidence" value="ECO:0007669"/>
    <property type="project" value="GOC"/>
</dbReference>
<feature type="region of interest" description="Disordered" evidence="1">
    <location>
        <begin position="3662"/>
        <end position="3690"/>
    </location>
</feature>
<feature type="region of interest" description="Disordered" evidence="1">
    <location>
        <begin position="2070"/>
        <end position="2095"/>
    </location>
</feature>
<feature type="region of interest" description="Disordered" evidence="1">
    <location>
        <begin position="4114"/>
        <end position="4133"/>
    </location>
</feature>
<feature type="compositionally biased region" description="Basic and acidic residues" evidence="1">
    <location>
        <begin position="3545"/>
        <end position="3562"/>
    </location>
</feature>
<keyword evidence="6" id="KW-1185">Reference proteome</keyword>
<evidence type="ECO:0000256" key="2">
    <source>
        <dbReference type="SAM" id="Phobius"/>
    </source>
</evidence>
<name>A0A834R3W0_SARSC</name>
<evidence type="ECO:0000313" key="4">
    <source>
        <dbReference type="EMBL" id="KAF7489955.1"/>
    </source>
</evidence>
<dbReference type="Pfam" id="PF25040">
    <property type="entry name" value="BLTP1_C"/>
    <property type="match status" value="3"/>
</dbReference>
<feature type="domain" description="Bridge-like lipid transfer protein family member 1 C-terminal" evidence="3">
    <location>
        <begin position="4282"/>
        <end position="4959"/>
    </location>
</feature>
<dbReference type="Proteomes" id="UP000070412">
    <property type="component" value="Unassembled WGS sequence"/>
</dbReference>
<feature type="compositionally biased region" description="Low complexity" evidence="1">
    <location>
        <begin position="4502"/>
        <end position="4515"/>
    </location>
</feature>
<feature type="compositionally biased region" description="Low complexity" evidence="1">
    <location>
        <begin position="4115"/>
        <end position="4132"/>
    </location>
</feature>
<dbReference type="InterPro" id="IPR047104">
    <property type="entry name" value="BLTP1_N"/>
</dbReference>
<feature type="region of interest" description="Disordered" evidence="1">
    <location>
        <begin position="3869"/>
        <end position="3888"/>
    </location>
</feature>
<dbReference type="GO" id="GO:0048488">
    <property type="term" value="P:synaptic vesicle endocytosis"/>
    <property type="evidence" value="ECO:0007669"/>
    <property type="project" value="TreeGrafter"/>
</dbReference>
<reference evidence="6" key="1">
    <citation type="journal article" date="2020" name="PLoS Negl. Trop. Dis.">
        <title>High-quality nuclear genome for Sarcoptes scabiei-A critical resource for a neglected parasite.</title>
        <authorList>
            <person name="Korhonen P.K."/>
            <person name="Gasser R.B."/>
            <person name="Ma G."/>
            <person name="Wang T."/>
            <person name="Stroehlein A.J."/>
            <person name="Young N.D."/>
            <person name="Ang C.S."/>
            <person name="Fernando D.D."/>
            <person name="Lu H.C."/>
            <person name="Taylor S."/>
            <person name="Reynolds S.L."/>
            <person name="Mofiz E."/>
            <person name="Najaraj S.H."/>
            <person name="Gowda H."/>
            <person name="Madugundu A."/>
            <person name="Renuse S."/>
            <person name="Holt D."/>
            <person name="Pandey A."/>
            <person name="Papenfuss A.T."/>
            <person name="Fischer K."/>
        </authorList>
    </citation>
    <scope>NUCLEOTIDE SEQUENCE [LARGE SCALE GENOMIC DNA]</scope>
</reference>
<feature type="region of interest" description="Disordered" evidence="1">
    <location>
        <begin position="4852"/>
        <end position="4878"/>
    </location>
</feature>
<reference evidence="5" key="3">
    <citation type="submission" date="2022-06" db="UniProtKB">
        <authorList>
            <consortium name="EnsemblMetazoa"/>
        </authorList>
    </citation>
    <scope>IDENTIFICATION</scope>
</reference>
<organism evidence="4">
    <name type="scientific">Sarcoptes scabiei</name>
    <name type="common">Itch mite</name>
    <name type="synonym">Acarus scabiei</name>
    <dbReference type="NCBI Taxonomy" id="52283"/>
    <lineage>
        <taxon>Eukaryota</taxon>
        <taxon>Metazoa</taxon>
        <taxon>Ecdysozoa</taxon>
        <taxon>Arthropoda</taxon>
        <taxon>Chelicerata</taxon>
        <taxon>Arachnida</taxon>
        <taxon>Acari</taxon>
        <taxon>Acariformes</taxon>
        <taxon>Sarcoptiformes</taxon>
        <taxon>Astigmata</taxon>
        <taxon>Psoroptidia</taxon>
        <taxon>Sarcoptoidea</taxon>
        <taxon>Sarcoptidae</taxon>
        <taxon>Sarcoptinae</taxon>
        <taxon>Sarcoptes</taxon>
    </lineage>
</organism>
<keyword evidence="2" id="KW-0812">Transmembrane</keyword>
<keyword evidence="2" id="KW-1133">Transmembrane helix</keyword>
<dbReference type="InterPro" id="IPR056741">
    <property type="entry name" value="BLTP1_M"/>
</dbReference>
<feature type="transmembrane region" description="Helical" evidence="2">
    <location>
        <begin position="93"/>
        <end position="111"/>
    </location>
</feature>
<feature type="region of interest" description="Disordered" evidence="1">
    <location>
        <begin position="2272"/>
        <end position="2291"/>
    </location>
</feature>
<feature type="transmembrane region" description="Helical" evidence="2">
    <location>
        <begin position="45"/>
        <end position="72"/>
    </location>
</feature>
<dbReference type="EnsemblMetazoa" id="SSS_8755s_mrna">
    <property type="protein sequence ID" value="KAF7489955.1"/>
    <property type="gene ID" value="SSS_8755"/>
</dbReference>
<evidence type="ECO:0000256" key="1">
    <source>
        <dbReference type="SAM" id="MobiDB-lite"/>
    </source>
</evidence>
<feature type="compositionally biased region" description="Low complexity" evidence="1">
    <location>
        <begin position="2594"/>
        <end position="2611"/>
    </location>
</feature>
<evidence type="ECO:0000259" key="3">
    <source>
        <dbReference type="SMART" id="SM01220"/>
    </source>
</evidence>
<dbReference type="InterPro" id="IPR033616">
    <property type="entry name" value="BLTP1"/>
</dbReference>
<feature type="region of interest" description="Disordered" evidence="1">
    <location>
        <begin position="3516"/>
        <end position="3562"/>
    </location>
</feature>
<dbReference type="EMBL" id="WVUK01000063">
    <property type="protein sequence ID" value="KAF7489955.1"/>
    <property type="molecule type" value="Genomic_DNA"/>
</dbReference>
<feature type="compositionally biased region" description="Acidic residues" evidence="1">
    <location>
        <begin position="3517"/>
        <end position="3544"/>
    </location>
</feature>
<feature type="region of interest" description="Disordered" evidence="1">
    <location>
        <begin position="4499"/>
        <end position="4519"/>
    </location>
</feature>
<feature type="region of interest" description="Disordered" evidence="1">
    <location>
        <begin position="2592"/>
        <end position="2611"/>
    </location>
</feature>
<keyword evidence="2" id="KW-0472">Membrane</keyword>
<dbReference type="OrthoDB" id="10051416at2759"/>
<dbReference type="Pfam" id="PF25039">
    <property type="entry name" value="BLTP1_M"/>
    <property type="match status" value="3"/>
</dbReference>